<dbReference type="OrthoDB" id="5579551at2759"/>
<feature type="compositionally biased region" description="Polar residues" evidence="1">
    <location>
        <begin position="149"/>
        <end position="175"/>
    </location>
</feature>
<proteinExistence type="predicted"/>
<feature type="compositionally biased region" description="Polar residues" evidence="1">
    <location>
        <begin position="207"/>
        <end position="216"/>
    </location>
</feature>
<dbReference type="AlphaFoldDB" id="A0A9W8KYT6"/>
<dbReference type="InterPro" id="IPR021109">
    <property type="entry name" value="Peptidase_aspartic_dom_sf"/>
</dbReference>
<sequence length="392" mass="42906">MKVPFFRSKATAKKAADDSDAEKLKRSLVSSASMSTIPRINNMAEMDRFLLTIDTFQTEARKLFPENAALDQILDELRTECRRRLDYMTRVSTPSWVAQRPSSSSTINVASSQLRVRAKTVNESPLSTTTMASNTSDESSSSSDISISANKLRSQVGSNGAATAQTVRGGQSTQAGRRDARLAENRRRNMPQSMFVSNVSADLPKPNNANRSSVHQSMAKLPRTSMLLDTPPSRNSTIDFLSLPANKADNNTGLQPKPSFVKPKEYVIVIAIAGHKIEAAVSFSLQTSLISMQLAQLMGMPIVSVAPTRVWDNLAKKNSWVVVGEVTGLPFVCGKMTFTHSFKVVQNNSGEMRDVVLGNDFCIGNKGRIKDNLLYLEQLCMPVSVPIKQISA</sequence>
<dbReference type="EMBL" id="JANBTW010000030">
    <property type="protein sequence ID" value="KAJ2677658.1"/>
    <property type="molecule type" value="Genomic_DNA"/>
</dbReference>
<dbReference type="Proteomes" id="UP001151518">
    <property type="component" value="Unassembled WGS sequence"/>
</dbReference>
<accession>A0A9W8KYT6</accession>
<feature type="compositionally biased region" description="Low complexity" evidence="1">
    <location>
        <begin position="136"/>
        <end position="148"/>
    </location>
</feature>
<evidence type="ECO:0000313" key="2">
    <source>
        <dbReference type="EMBL" id="KAJ2677658.1"/>
    </source>
</evidence>
<gene>
    <name evidence="2" type="ORF">GGI25_003048</name>
</gene>
<feature type="compositionally biased region" description="Basic and acidic residues" evidence="1">
    <location>
        <begin position="176"/>
        <end position="187"/>
    </location>
</feature>
<evidence type="ECO:0000313" key="3">
    <source>
        <dbReference type="Proteomes" id="UP001151518"/>
    </source>
</evidence>
<evidence type="ECO:0000256" key="1">
    <source>
        <dbReference type="SAM" id="MobiDB-lite"/>
    </source>
</evidence>
<comment type="caution">
    <text evidence="2">The sequence shown here is derived from an EMBL/GenBank/DDBJ whole genome shotgun (WGS) entry which is preliminary data.</text>
</comment>
<reference evidence="2" key="1">
    <citation type="submission" date="2022-07" db="EMBL/GenBank/DDBJ databases">
        <title>Phylogenomic reconstructions and comparative analyses of Kickxellomycotina fungi.</title>
        <authorList>
            <person name="Reynolds N.K."/>
            <person name="Stajich J.E."/>
            <person name="Barry K."/>
            <person name="Grigoriev I.V."/>
            <person name="Crous P."/>
            <person name="Smith M.E."/>
        </authorList>
    </citation>
    <scope>NUCLEOTIDE SEQUENCE</scope>
    <source>
        <strain evidence="2">NRRL 3115</strain>
    </source>
</reference>
<protein>
    <submittedName>
        <fullName evidence="2">Uncharacterized protein</fullName>
    </submittedName>
</protein>
<name>A0A9W8KYT6_9FUNG</name>
<feature type="compositionally biased region" description="Polar residues" evidence="1">
    <location>
        <begin position="121"/>
        <end position="135"/>
    </location>
</feature>
<feature type="region of interest" description="Disordered" evidence="1">
    <location>
        <begin position="198"/>
        <end position="217"/>
    </location>
</feature>
<feature type="region of interest" description="Disordered" evidence="1">
    <location>
        <begin position="120"/>
        <end position="192"/>
    </location>
</feature>
<organism evidence="2 3">
    <name type="scientific">Coemansia spiralis</name>
    <dbReference type="NCBI Taxonomy" id="417178"/>
    <lineage>
        <taxon>Eukaryota</taxon>
        <taxon>Fungi</taxon>
        <taxon>Fungi incertae sedis</taxon>
        <taxon>Zoopagomycota</taxon>
        <taxon>Kickxellomycotina</taxon>
        <taxon>Kickxellomycetes</taxon>
        <taxon>Kickxellales</taxon>
        <taxon>Kickxellaceae</taxon>
        <taxon>Coemansia</taxon>
    </lineage>
</organism>
<dbReference type="Gene3D" id="2.40.70.10">
    <property type="entry name" value="Acid Proteases"/>
    <property type="match status" value="1"/>
</dbReference>